<reference evidence="2 3" key="1">
    <citation type="submission" date="2024-09" db="EMBL/GenBank/DDBJ databases">
        <title>Chromosome-scale assembly of Riccia sorocarpa.</title>
        <authorList>
            <person name="Paukszto L."/>
        </authorList>
    </citation>
    <scope>NUCLEOTIDE SEQUENCE [LARGE SCALE GENOMIC DNA]</scope>
    <source>
        <strain evidence="2">LP-2024</strain>
        <tissue evidence="2">Aerial parts of the thallus</tissue>
    </source>
</reference>
<sequence>MRVAVVGSGVSGLVAARTLAQSGVNVVLYEKDGHIGGHAHTLHVNGIALDIGFMIFNQVTYPNVIAFFEEIGVEMEKSDMSFSVSLDGGEGCEWASSSLGGLFAQKSNIVNPFFWKMIHEILKFKTDALAYLERTESANAEVDYTLTLGEFLESHGYSQKFKECYLIPVCASIWSCSSQQILKFSAVSVLTFCRNHHLLQLLGRPQWITVKGRSKIYVSKIVDELRESGADIRVKTAVTHVESLDDGRVRVEDEHGAIDVFDNCIVAAHAPDALEMRGSSATNNEKKVLGAFKYAYSDVYVHRDKNFMPKNPAAWSSWNFLGDINNKCCVTYWLNLPQNLGDTGLPFLLTLNPVKKPEHVLSLWRTSHPIPSPEAADASKRLGSIQGHRGVWYYGAYQGYGFHEDGFKAGVMAAHLLLGKRVEILANVKQMVPSWTEYGAQQAVVAVLNKFIRTGHLQILEAGGTIFDFIGTKEGCGLKVTIRVQSPQFYWKIATRADLGLADAFIDGDFTFVGNKDGLVHLLELLIANRDINRADVQSQNSGWWNPILATATIGAAISYLRHKLRGNSLTNARRNISRHYDLSNDFFTLFLDETMTYSSAIFKGPDHEEPLIDAQLRKLHVLIDMARIERDHEVLEIGCGWGSMAVEVVRRTGCRYTGITLSVEQLKLATARVKDAGLEDRITLKLCDYRALPDKHKYHRIISCEMLEHVGHEYYKEFFSRCDYLLAKDGLVVIQVISIPDERYDEYRKSSDFIREYIFPGGCLPCLNALTSAMAAGSTLSVEHLENIGPHYFRTLMSWREKFLSNISECKKLGFNDKFIRMWEYYLVYCAAGFKTRTLGDLQLVLSRPGNVAALGNA</sequence>
<dbReference type="SUPFAM" id="SSF53335">
    <property type="entry name" value="S-adenosyl-L-methionine-dependent methyltransferases"/>
    <property type="match status" value="1"/>
</dbReference>
<dbReference type="PRINTS" id="PR00419">
    <property type="entry name" value="ADXRDTASE"/>
</dbReference>
<feature type="domain" description="Amine oxidase" evidence="1">
    <location>
        <begin position="10"/>
        <end position="273"/>
    </location>
</feature>
<keyword evidence="3" id="KW-1185">Reference proteome</keyword>
<dbReference type="InterPro" id="IPR029063">
    <property type="entry name" value="SAM-dependent_MTases_sf"/>
</dbReference>
<dbReference type="Proteomes" id="UP001633002">
    <property type="component" value="Unassembled WGS sequence"/>
</dbReference>
<proteinExistence type="predicted"/>
<dbReference type="SUPFAM" id="SSF51905">
    <property type="entry name" value="FAD/NAD(P)-binding domain"/>
    <property type="match status" value="1"/>
</dbReference>
<accession>A0ABD3GVQ3</accession>
<dbReference type="AlphaFoldDB" id="A0ABD3GVQ3"/>
<dbReference type="InterPro" id="IPR036188">
    <property type="entry name" value="FAD/NAD-bd_sf"/>
</dbReference>
<protein>
    <recommendedName>
        <fullName evidence="1">Amine oxidase domain-containing protein</fullName>
    </recommendedName>
</protein>
<dbReference type="InterPro" id="IPR002937">
    <property type="entry name" value="Amino_oxidase"/>
</dbReference>
<dbReference type="PANTHER" id="PTHR43675">
    <property type="entry name" value="ARSENITE METHYLTRANSFERASE"/>
    <property type="match status" value="1"/>
</dbReference>
<dbReference type="Pfam" id="PF02353">
    <property type="entry name" value="CMAS"/>
    <property type="match status" value="1"/>
</dbReference>
<dbReference type="Pfam" id="PF01593">
    <property type="entry name" value="Amino_oxidase"/>
    <property type="match status" value="1"/>
</dbReference>
<organism evidence="2 3">
    <name type="scientific">Riccia sorocarpa</name>
    <dbReference type="NCBI Taxonomy" id="122646"/>
    <lineage>
        <taxon>Eukaryota</taxon>
        <taxon>Viridiplantae</taxon>
        <taxon>Streptophyta</taxon>
        <taxon>Embryophyta</taxon>
        <taxon>Marchantiophyta</taxon>
        <taxon>Marchantiopsida</taxon>
        <taxon>Marchantiidae</taxon>
        <taxon>Marchantiales</taxon>
        <taxon>Ricciaceae</taxon>
        <taxon>Riccia</taxon>
    </lineage>
</organism>
<dbReference type="CDD" id="cd02440">
    <property type="entry name" value="AdoMet_MTases"/>
    <property type="match status" value="1"/>
</dbReference>
<gene>
    <name evidence="2" type="ORF">R1sor_001347</name>
</gene>
<dbReference type="Gene3D" id="3.40.50.150">
    <property type="entry name" value="Vaccinia Virus protein VP39"/>
    <property type="match status" value="1"/>
</dbReference>
<evidence type="ECO:0000313" key="3">
    <source>
        <dbReference type="Proteomes" id="UP001633002"/>
    </source>
</evidence>
<dbReference type="Gene3D" id="3.50.50.60">
    <property type="entry name" value="FAD/NAD(P)-binding domain"/>
    <property type="match status" value="1"/>
</dbReference>
<evidence type="ECO:0000313" key="2">
    <source>
        <dbReference type="EMBL" id="KAL3683325.1"/>
    </source>
</evidence>
<dbReference type="PANTHER" id="PTHR43675:SF30">
    <property type="entry name" value="CYCLOPROPANE-FATTY-ACYL-PHOSPHOLIPID SYNTHASE"/>
    <property type="match status" value="1"/>
</dbReference>
<dbReference type="InterPro" id="IPR026669">
    <property type="entry name" value="Arsenite_MeTrfase-like"/>
</dbReference>
<dbReference type="EMBL" id="JBJQOH010000006">
    <property type="protein sequence ID" value="KAL3683325.1"/>
    <property type="molecule type" value="Genomic_DNA"/>
</dbReference>
<evidence type="ECO:0000259" key="1">
    <source>
        <dbReference type="Pfam" id="PF01593"/>
    </source>
</evidence>
<name>A0ABD3GVQ3_9MARC</name>
<comment type="caution">
    <text evidence="2">The sequence shown here is derived from an EMBL/GenBank/DDBJ whole genome shotgun (WGS) entry which is preliminary data.</text>
</comment>